<dbReference type="InterPro" id="IPR036640">
    <property type="entry name" value="ABC1_TM_sf"/>
</dbReference>
<evidence type="ECO:0000256" key="4">
    <source>
        <dbReference type="ARBA" id="ARBA00022741"/>
    </source>
</evidence>
<dbReference type="Pfam" id="PF00664">
    <property type="entry name" value="ABC_membrane"/>
    <property type="match status" value="1"/>
</dbReference>
<feature type="transmembrane region" description="Helical" evidence="8">
    <location>
        <begin position="294"/>
        <end position="312"/>
    </location>
</feature>
<dbReference type="GO" id="GO:0005524">
    <property type="term" value="F:ATP binding"/>
    <property type="evidence" value="ECO:0007669"/>
    <property type="project" value="UniProtKB-KW"/>
</dbReference>
<keyword evidence="12" id="KW-1185">Reference proteome</keyword>
<dbReference type="PROSITE" id="PS00211">
    <property type="entry name" value="ABC_TRANSPORTER_1"/>
    <property type="match status" value="1"/>
</dbReference>
<evidence type="ECO:0000256" key="5">
    <source>
        <dbReference type="ARBA" id="ARBA00022840"/>
    </source>
</evidence>
<keyword evidence="7 8" id="KW-0472">Membrane</keyword>
<dbReference type="SUPFAM" id="SSF90123">
    <property type="entry name" value="ABC transporter transmembrane region"/>
    <property type="match status" value="1"/>
</dbReference>
<comment type="caution">
    <text evidence="11">The sequence shown here is derived from an EMBL/GenBank/DDBJ whole genome shotgun (WGS) entry which is preliminary data.</text>
</comment>
<sequence length="578" mass="62111">MKSRSMIGALREIFAHVSPQRRRQLFPVLALMLAGALAELVSIGAILPFLVLVADPQKAMAVGPLRSVVESIGLDTPARVVTAAAIVFALSAVVAGAVRLLLVWISQRYVFGIAKELGVAVYSRTLHQPYAYHAGQNSSDTLAAINKAQLVSTQLLVPLMQAVSATVIAIFILAGLLFIDPVVALGSGLGFGAIYLLVIVTTRRVMRRNGRIIAKAQGERLQAAGEGLGGIRDVLLDRSQEVFIQRFEEVEARLRTAQATNNFLAQTPRFIVEGLGVVLIAGLALLLSFRDGGLIAAIPLLGALALGAQRLVPLMQQIYSGWAMALTNGTMLHDILDILRLPNAPQFEAPRDGDKLPFGREIVLECVGFRYPSAGRPALENVSLTIPKGARVGIVGKTGSGKSTLMDLVLGLLSPSQGRILVDGVQIIDPNRIAWQAQIAHVPQAIYLADATVAENIAFGVPKHAIDRARVESAARQAELMDVIKRLPEGFDTFVGERGIRLSGGQRQRIGIARALYKQATVLVFDEATSALDNETEDGIMQSIARIGDDITVFIIAHRLNTIREATIRIDLDRIGST</sequence>
<feature type="transmembrane region" description="Helical" evidence="8">
    <location>
        <begin position="155"/>
        <end position="176"/>
    </location>
</feature>
<dbReference type="InterPro" id="IPR003439">
    <property type="entry name" value="ABC_transporter-like_ATP-bd"/>
</dbReference>
<dbReference type="PANTHER" id="PTHR24221:SF654">
    <property type="entry name" value="ATP-BINDING CASSETTE SUB-FAMILY B MEMBER 6"/>
    <property type="match status" value="1"/>
</dbReference>
<feature type="transmembrane region" description="Helical" evidence="8">
    <location>
        <begin position="28"/>
        <end position="54"/>
    </location>
</feature>
<dbReference type="SMART" id="SM00382">
    <property type="entry name" value="AAA"/>
    <property type="match status" value="1"/>
</dbReference>
<dbReference type="EMBL" id="JBHSML010000003">
    <property type="protein sequence ID" value="MFC5516273.1"/>
    <property type="molecule type" value="Genomic_DNA"/>
</dbReference>
<dbReference type="InterPro" id="IPR011527">
    <property type="entry name" value="ABC1_TM_dom"/>
</dbReference>
<evidence type="ECO:0000259" key="10">
    <source>
        <dbReference type="PROSITE" id="PS50929"/>
    </source>
</evidence>
<evidence type="ECO:0000256" key="8">
    <source>
        <dbReference type="SAM" id="Phobius"/>
    </source>
</evidence>
<dbReference type="RefSeq" id="WP_266341526.1">
    <property type="nucleotide sequence ID" value="NZ_JAPKNH010000001.1"/>
</dbReference>
<gene>
    <name evidence="11" type="ORF">ACFPP9_10865</name>
</gene>
<evidence type="ECO:0000313" key="12">
    <source>
        <dbReference type="Proteomes" id="UP001596150"/>
    </source>
</evidence>
<dbReference type="Gene3D" id="1.20.1560.10">
    <property type="entry name" value="ABC transporter type 1, transmembrane domain"/>
    <property type="match status" value="1"/>
</dbReference>
<dbReference type="InterPro" id="IPR017871">
    <property type="entry name" value="ABC_transporter-like_CS"/>
</dbReference>
<comment type="similarity">
    <text evidence="2">Belongs to the ABC transporter superfamily.</text>
</comment>
<feature type="domain" description="ABC transporter" evidence="9">
    <location>
        <begin position="362"/>
        <end position="578"/>
    </location>
</feature>
<dbReference type="Pfam" id="PF00005">
    <property type="entry name" value="ABC_tran"/>
    <property type="match status" value="1"/>
</dbReference>
<feature type="transmembrane region" description="Helical" evidence="8">
    <location>
        <begin position="80"/>
        <end position="105"/>
    </location>
</feature>
<evidence type="ECO:0000256" key="1">
    <source>
        <dbReference type="ARBA" id="ARBA00004651"/>
    </source>
</evidence>
<keyword evidence="6 8" id="KW-1133">Transmembrane helix</keyword>
<comment type="subcellular location">
    <subcellularLocation>
        <location evidence="1">Cell membrane</location>
        <topology evidence="1">Multi-pass membrane protein</topology>
    </subcellularLocation>
</comment>
<dbReference type="SUPFAM" id="SSF52540">
    <property type="entry name" value="P-loop containing nucleoside triphosphate hydrolases"/>
    <property type="match status" value="1"/>
</dbReference>
<dbReference type="InterPro" id="IPR003593">
    <property type="entry name" value="AAA+_ATPase"/>
</dbReference>
<feature type="transmembrane region" description="Helical" evidence="8">
    <location>
        <begin position="270"/>
        <end position="288"/>
    </location>
</feature>
<evidence type="ECO:0000256" key="3">
    <source>
        <dbReference type="ARBA" id="ARBA00022692"/>
    </source>
</evidence>
<proteinExistence type="inferred from homology"/>
<dbReference type="PROSITE" id="PS50893">
    <property type="entry name" value="ABC_TRANSPORTER_2"/>
    <property type="match status" value="1"/>
</dbReference>
<dbReference type="InterPro" id="IPR027417">
    <property type="entry name" value="P-loop_NTPase"/>
</dbReference>
<keyword evidence="5 11" id="KW-0067">ATP-binding</keyword>
<dbReference type="PANTHER" id="PTHR24221">
    <property type="entry name" value="ATP-BINDING CASSETTE SUB-FAMILY B"/>
    <property type="match status" value="1"/>
</dbReference>
<dbReference type="InterPro" id="IPR039421">
    <property type="entry name" value="Type_1_exporter"/>
</dbReference>
<evidence type="ECO:0000259" key="9">
    <source>
        <dbReference type="PROSITE" id="PS50893"/>
    </source>
</evidence>
<feature type="domain" description="ABC transmembrane type-1" evidence="10">
    <location>
        <begin position="28"/>
        <end position="320"/>
    </location>
</feature>
<feature type="transmembrane region" description="Helical" evidence="8">
    <location>
        <begin position="182"/>
        <end position="201"/>
    </location>
</feature>
<keyword evidence="3 8" id="KW-0812">Transmembrane</keyword>
<keyword evidence="4" id="KW-0547">Nucleotide-binding</keyword>
<reference evidence="12" key="1">
    <citation type="journal article" date="2019" name="Int. J. Syst. Evol. Microbiol.">
        <title>The Global Catalogue of Microorganisms (GCM) 10K type strain sequencing project: providing services to taxonomists for standard genome sequencing and annotation.</title>
        <authorList>
            <consortium name="The Broad Institute Genomics Platform"/>
            <consortium name="The Broad Institute Genome Sequencing Center for Infectious Disease"/>
            <person name="Wu L."/>
            <person name="Ma J."/>
        </authorList>
    </citation>
    <scope>NUCLEOTIDE SEQUENCE [LARGE SCALE GENOMIC DNA]</scope>
    <source>
        <strain evidence="12">KACC 12633</strain>
    </source>
</reference>
<evidence type="ECO:0000256" key="2">
    <source>
        <dbReference type="ARBA" id="ARBA00005417"/>
    </source>
</evidence>
<accession>A0ABW0PUW6</accession>
<dbReference type="Gene3D" id="3.40.50.300">
    <property type="entry name" value="P-loop containing nucleotide triphosphate hydrolases"/>
    <property type="match status" value="1"/>
</dbReference>
<dbReference type="Proteomes" id="UP001596150">
    <property type="component" value="Unassembled WGS sequence"/>
</dbReference>
<evidence type="ECO:0000256" key="6">
    <source>
        <dbReference type="ARBA" id="ARBA00022989"/>
    </source>
</evidence>
<dbReference type="PROSITE" id="PS50929">
    <property type="entry name" value="ABC_TM1F"/>
    <property type="match status" value="1"/>
</dbReference>
<organism evidence="11 12">
    <name type="scientific">Kaistia terrae</name>
    <dbReference type="NCBI Taxonomy" id="537017"/>
    <lineage>
        <taxon>Bacteria</taxon>
        <taxon>Pseudomonadati</taxon>
        <taxon>Pseudomonadota</taxon>
        <taxon>Alphaproteobacteria</taxon>
        <taxon>Hyphomicrobiales</taxon>
        <taxon>Kaistiaceae</taxon>
        <taxon>Kaistia</taxon>
    </lineage>
</organism>
<name>A0ABW0PUW6_9HYPH</name>
<evidence type="ECO:0000256" key="7">
    <source>
        <dbReference type="ARBA" id="ARBA00023136"/>
    </source>
</evidence>
<evidence type="ECO:0000313" key="11">
    <source>
        <dbReference type="EMBL" id="MFC5516273.1"/>
    </source>
</evidence>
<protein>
    <submittedName>
        <fullName evidence="11">ABC transporter ATP-binding protein</fullName>
    </submittedName>
</protein>